<organism evidence="1 2">
    <name type="scientific">Pelotomaculum propionicicum</name>
    <dbReference type="NCBI Taxonomy" id="258475"/>
    <lineage>
        <taxon>Bacteria</taxon>
        <taxon>Bacillati</taxon>
        <taxon>Bacillota</taxon>
        <taxon>Clostridia</taxon>
        <taxon>Eubacteriales</taxon>
        <taxon>Desulfotomaculaceae</taxon>
        <taxon>Pelotomaculum</taxon>
    </lineage>
</organism>
<keyword evidence="2" id="KW-1185">Reference proteome</keyword>
<comment type="caution">
    <text evidence="1">The sequence shown here is derived from an EMBL/GenBank/DDBJ whole genome shotgun (WGS) entry which is preliminary data.</text>
</comment>
<dbReference type="AlphaFoldDB" id="A0A4Y7RN03"/>
<evidence type="ECO:0000313" key="2">
    <source>
        <dbReference type="Proteomes" id="UP000297597"/>
    </source>
</evidence>
<accession>A0A4Y7RN03</accession>
<dbReference type="EMBL" id="QFFZ01000032">
    <property type="protein sequence ID" value="TEB10119.1"/>
    <property type="molecule type" value="Genomic_DNA"/>
</dbReference>
<evidence type="ECO:0008006" key="3">
    <source>
        <dbReference type="Google" id="ProtNLM"/>
    </source>
</evidence>
<reference evidence="1 2" key="1">
    <citation type="journal article" date="2018" name="Environ. Microbiol.">
        <title>Novel energy conservation strategies and behaviour of Pelotomaculum schinkii driving syntrophic propionate catabolism.</title>
        <authorList>
            <person name="Hidalgo-Ahumada C.A.P."/>
            <person name="Nobu M.K."/>
            <person name="Narihiro T."/>
            <person name="Tamaki H."/>
            <person name="Liu W.T."/>
            <person name="Kamagata Y."/>
            <person name="Stams A.J.M."/>
            <person name="Imachi H."/>
            <person name="Sousa D.Z."/>
        </authorList>
    </citation>
    <scope>NUCLEOTIDE SEQUENCE [LARGE SCALE GENOMIC DNA]</scope>
    <source>
        <strain evidence="1 2">MGP</strain>
    </source>
</reference>
<dbReference type="InterPro" id="IPR019644">
    <property type="entry name" value="DUF2508"/>
</dbReference>
<sequence>MKVVSAFKNLYQGEITRIKEALEGPAPPFLVTAVENARRDWREALRELDHIDRDLDEYVIFKINAAERRYMALLEQARREGVRAWPALAEYPCENMVHTPAGNADNAPICTG</sequence>
<proteinExistence type="predicted"/>
<dbReference type="Proteomes" id="UP000297597">
    <property type="component" value="Unassembled WGS sequence"/>
</dbReference>
<dbReference type="OrthoDB" id="1786945at2"/>
<gene>
    <name evidence="1" type="ORF">Pmgp_02623</name>
</gene>
<dbReference type="Pfam" id="PF10704">
    <property type="entry name" value="DUF2508"/>
    <property type="match status" value="1"/>
</dbReference>
<name>A0A4Y7RN03_9FIRM</name>
<dbReference type="RefSeq" id="WP_134214431.1">
    <property type="nucleotide sequence ID" value="NZ_QFFZ01000032.1"/>
</dbReference>
<protein>
    <recommendedName>
        <fullName evidence="3">DUF2508 domain-containing protein</fullName>
    </recommendedName>
</protein>
<evidence type="ECO:0000313" key="1">
    <source>
        <dbReference type="EMBL" id="TEB10119.1"/>
    </source>
</evidence>